<dbReference type="InterPro" id="IPR029762">
    <property type="entry name" value="PGP-I_bact-type"/>
</dbReference>
<evidence type="ECO:0000256" key="3">
    <source>
        <dbReference type="ARBA" id="ARBA00004496"/>
    </source>
</evidence>
<dbReference type="AlphaFoldDB" id="A0A0D0LCK8"/>
<keyword evidence="7 9" id="KW-0378">Hydrolase</keyword>
<keyword evidence="5 9" id="KW-0963">Cytoplasm</keyword>
<comment type="caution">
    <text evidence="11">The sequence shown here is derived from an EMBL/GenBank/DDBJ whole genome shotgun (WGS) entry which is preliminary data.</text>
</comment>
<comment type="function">
    <text evidence="2 9">Removes 5-oxoproline from various penultimate amino acid residues except L-proline.</text>
</comment>
<feature type="active site" evidence="9">
    <location>
        <position position="91"/>
    </location>
</feature>
<keyword evidence="8 9" id="KW-0788">Thiol protease</keyword>
<dbReference type="EMBL" id="JXQQ01000008">
    <property type="protein sequence ID" value="KIQ35912.1"/>
    <property type="molecule type" value="Genomic_DNA"/>
</dbReference>
<dbReference type="NCBIfam" id="NF009676">
    <property type="entry name" value="PRK13197.1"/>
    <property type="match status" value="1"/>
</dbReference>
<evidence type="ECO:0000256" key="7">
    <source>
        <dbReference type="ARBA" id="ARBA00022801"/>
    </source>
</evidence>
<dbReference type="GO" id="GO:0006508">
    <property type="term" value="P:proteolysis"/>
    <property type="evidence" value="ECO:0007669"/>
    <property type="project" value="UniProtKB-KW"/>
</dbReference>
<dbReference type="Gene3D" id="3.40.630.20">
    <property type="entry name" value="Peptidase C15, pyroglutamyl peptidase I-like"/>
    <property type="match status" value="1"/>
</dbReference>
<dbReference type="EC" id="3.4.19.3" evidence="9"/>
<evidence type="ECO:0000256" key="4">
    <source>
        <dbReference type="ARBA" id="ARBA00006641"/>
    </source>
</evidence>
<organism evidence="11 12">
    <name type="scientific">Variovorax paradoxus</name>
    <dbReference type="NCBI Taxonomy" id="34073"/>
    <lineage>
        <taxon>Bacteria</taxon>
        <taxon>Pseudomonadati</taxon>
        <taxon>Pseudomonadota</taxon>
        <taxon>Betaproteobacteria</taxon>
        <taxon>Burkholderiales</taxon>
        <taxon>Comamonadaceae</taxon>
        <taxon>Variovorax</taxon>
    </lineage>
</organism>
<dbReference type="PROSITE" id="PS01334">
    <property type="entry name" value="PYRASE_CYS"/>
    <property type="match status" value="1"/>
</dbReference>
<dbReference type="RefSeq" id="WP_042577466.1">
    <property type="nucleotide sequence ID" value="NZ_JXQQ01000008.1"/>
</dbReference>
<feature type="active site" evidence="9 10">
    <location>
        <position position="154"/>
    </location>
</feature>
<dbReference type="SUPFAM" id="SSF53182">
    <property type="entry name" value="Pyrrolidone carboxyl peptidase (pyroglutamate aminopeptidase)"/>
    <property type="match status" value="1"/>
</dbReference>
<dbReference type="NCBIfam" id="TIGR00504">
    <property type="entry name" value="pyro_pdase"/>
    <property type="match status" value="1"/>
</dbReference>
<dbReference type="PANTHER" id="PTHR23402">
    <property type="entry name" value="PROTEASE FAMILY C15 PYROGLUTAMYL-PEPTIDASE I-RELATED"/>
    <property type="match status" value="1"/>
</dbReference>
<dbReference type="InterPro" id="IPR036440">
    <property type="entry name" value="Peptidase_C15-like_sf"/>
</dbReference>
<keyword evidence="6 9" id="KW-0645">Protease</keyword>
<evidence type="ECO:0000313" key="11">
    <source>
        <dbReference type="EMBL" id="KIQ35912.1"/>
    </source>
</evidence>
<comment type="catalytic activity">
    <reaction evidence="1 9 10">
        <text>Release of an N-terminal pyroglutamyl group from a polypeptide, the second amino acid generally not being Pro.</text>
        <dbReference type="EC" id="3.4.19.3"/>
    </reaction>
</comment>
<reference evidence="11 12" key="1">
    <citation type="submission" date="2014-12" db="EMBL/GenBank/DDBJ databases">
        <title>16Stimator: statistical estimation of ribosomal gene copy numbers from draft genome assemblies.</title>
        <authorList>
            <person name="Perisin M.A."/>
            <person name="Vetter M."/>
            <person name="Gilbert J.A."/>
            <person name="Bergelson J."/>
        </authorList>
    </citation>
    <scope>NUCLEOTIDE SEQUENCE [LARGE SCALE GENOMIC DNA]</scope>
    <source>
        <strain evidence="11 12">MEDvA23</strain>
    </source>
</reference>
<dbReference type="PIRSF" id="PIRSF015592">
    <property type="entry name" value="Prld-crbxl_pptds"/>
    <property type="match status" value="1"/>
</dbReference>
<dbReference type="HAMAP" id="MF_00417">
    <property type="entry name" value="Pyrrolid_peptidase"/>
    <property type="match status" value="1"/>
</dbReference>
<dbReference type="PRINTS" id="PR00706">
    <property type="entry name" value="PYROGLUPTASE"/>
</dbReference>
<dbReference type="GO" id="GO:0005829">
    <property type="term" value="C:cytosol"/>
    <property type="evidence" value="ECO:0007669"/>
    <property type="project" value="InterPro"/>
</dbReference>
<evidence type="ECO:0000313" key="12">
    <source>
        <dbReference type="Proteomes" id="UP000032067"/>
    </source>
</evidence>
<dbReference type="GO" id="GO:0016920">
    <property type="term" value="F:pyroglutamyl-peptidase activity"/>
    <property type="evidence" value="ECO:0007669"/>
    <property type="project" value="UniProtKB-UniRule"/>
</dbReference>
<proteinExistence type="inferred from homology"/>
<dbReference type="InterPro" id="IPR000816">
    <property type="entry name" value="Peptidase_C15"/>
</dbReference>
<comment type="subunit">
    <text evidence="9">Homotetramer.</text>
</comment>
<evidence type="ECO:0000256" key="10">
    <source>
        <dbReference type="PROSITE-ProRule" id="PRU10077"/>
    </source>
</evidence>
<name>A0A0D0LCK8_VARPD</name>
<evidence type="ECO:0000256" key="8">
    <source>
        <dbReference type="ARBA" id="ARBA00022807"/>
    </source>
</evidence>
<evidence type="ECO:0000256" key="9">
    <source>
        <dbReference type="HAMAP-Rule" id="MF_00417"/>
    </source>
</evidence>
<dbReference type="Pfam" id="PF01470">
    <property type="entry name" value="Peptidase_C15"/>
    <property type="match status" value="1"/>
</dbReference>
<evidence type="ECO:0000256" key="1">
    <source>
        <dbReference type="ARBA" id="ARBA00001770"/>
    </source>
</evidence>
<dbReference type="Proteomes" id="UP000032067">
    <property type="component" value="Unassembled WGS sequence"/>
</dbReference>
<dbReference type="InterPro" id="IPR016125">
    <property type="entry name" value="Peptidase_C15-like"/>
</dbReference>
<comment type="similarity">
    <text evidence="4 9">Belongs to the peptidase C15 family.</text>
</comment>
<evidence type="ECO:0000256" key="5">
    <source>
        <dbReference type="ARBA" id="ARBA00022490"/>
    </source>
</evidence>
<dbReference type="FunFam" id="3.40.630.20:FF:000001">
    <property type="entry name" value="Pyrrolidone-carboxylate peptidase"/>
    <property type="match status" value="1"/>
</dbReference>
<evidence type="ECO:0000256" key="6">
    <source>
        <dbReference type="ARBA" id="ARBA00022670"/>
    </source>
</evidence>
<accession>A0A0D0LCK8</accession>
<protein>
    <recommendedName>
        <fullName evidence="9">Pyrrolidone-carboxylate peptidase</fullName>
        <ecNumber evidence="9">3.4.19.3</ecNumber>
    </recommendedName>
    <alternativeName>
        <fullName evidence="9">5-oxoprolyl-peptidase</fullName>
    </alternativeName>
    <alternativeName>
        <fullName evidence="9">Pyroglutamyl-peptidase I</fullName>
        <shortName evidence="9">PGP-I</shortName>
        <shortName evidence="9">Pyrase</shortName>
    </alternativeName>
</protein>
<evidence type="ECO:0000256" key="2">
    <source>
        <dbReference type="ARBA" id="ARBA00002280"/>
    </source>
</evidence>
<dbReference type="CDD" id="cd00501">
    <property type="entry name" value="Peptidase_C15"/>
    <property type="match status" value="1"/>
</dbReference>
<sequence length="228" mass="23946">MTSDAKAPRVLLAGFEPFENDPVNPAWEIARALDGWTCEGASVHALQLPCVFGRAIDTLDAALADILGGQAPLPLVLCVGAAGGRTEISMERAALNVDDARIPDNAGHQPIDVEVVAGGPAAYFSSLPIKAMVRDVRAAGLPAAVSNSAGTFVCNHIFYALMHRLATQPVLARTRGGFVHVPYLPEQAASRPGVASMALAAQVEALRVAIRTALTVREDVRETAGRLH</sequence>
<dbReference type="PANTHER" id="PTHR23402:SF1">
    <property type="entry name" value="PYROGLUTAMYL-PEPTIDASE I"/>
    <property type="match status" value="1"/>
</dbReference>
<dbReference type="InterPro" id="IPR033694">
    <property type="entry name" value="PGPEP1_Cys_AS"/>
</dbReference>
<gene>
    <name evidence="9" type="primary">pcp</name>
    <name evidence="11" type="ORF">RT97_03880</name>
</gene>
<comment type="subcellular location">
    <subcellularLocation>
        <location evidence="3 9">Cytoplasm</location>
    </subcellularLocation>
</comment>
<feature type="active site" evidence="9">
    <location>
        <position position="180"/>
    </location>
</feature>
<dbReference type="OrthoDB" id="9779738at2"/>